<dbReference type="PROSITE" id="PS01229">
    <property type="entry name" value="COF_2"/>
    <property type="match status" value="1"/>
</dbReference>
<dbReference type="InterPro" id="IPR006379">
    <property type="entry name" value="HAD-SF_hydro_IIB"/>
</dbReference>
<dbReference type="Proteomes" id="UP001519271">
    <property type="component" value="Unassembled WGS sequence"/>
</dbReference>
<evidence type="ECO:0000313" key="1">
    <source>
        <dbReference type="EMBL" id="MBP1920815.1"/>
    </source>
</evidence>
<comment type="caution">
    <text evidence="1">The sequence shown here is derived from an EMBL/GenBank/DDBJ whole genome shotgun (WGS) entry which is preliminary data.</text>
</comment>
<proteinExistence type="predicted"/>
<accession>A0ABS4G8B8</accession>
<dbReference type="InterPro" id="IPR023214">
    <property type="entry name" value="HAD_sf"/>
</dbReference>
<dbReference type="EMBL" id="JAGGKC010000042">
    <property type="protein sequence ID" value="MBP1920815.1"/>
    <property type="molecule type" value="Genomic_DNA"/>
</dbReference>
<dbReference type="InterPro" id="IPR036412">
    <property type="entry name" value="HAD-like_sf"/>
</dbReference>
<dbReference type="Pfam" id="PF08282">
    <property type="entry name" value="Hydrolase_3"/>
    <property type="match status" value="1"/>
</dbReference>
<organism evidence="1 2">
    <name type="scientific">Youngiibacter multivorans</name>
    <dbReference type="NCBI Taxonomy" id="937251"/>
    <lineage>
        <taxon>Bacteria</taxon>
        <taxon>Bacillati</taxon>
        <taxon>Bacillota</taxon>
        <taxon>Clostridia</taxon>
        <taxon>Eubacteriales</taxon>
        <taxon>Clostridiaceae</taxon>
        <taxon>Youngiibacter</taxon>
    </lineage>
</organism>
<dbReference type="Gene3D" id="3.40.50.1000">
    <property type="entry name" value="HAD superfamily/HAD-like"/>
    <property type="match status" value="1"/>
</dbReference>
<dbReference type="InterPro" id="IPR000150">
    <property type="entry name" value="Cof"/>
</dbReference>
<dbReference type="RefSeq" id="WP_209460973.1">
    <property type="nucleotide sequence ID" value="NZ_JAGGKC010000042.1"/>
</dbReference>
<name>A0ABS4G8B8_9CLOT</name>
<keyword evidence="2" id="KW-1185">Reference proteome</keyword>
<sequence>MKKIVFLDIDGTLVEYRIGKDKVSDATIKAIEEIRQKGGKVVLCSGRALSIMDDHIRNLPVDGYVTSNGAYAEIDGEIVHNVSLTGERLTEVLDFLDANQIMYVAETQRYAYYSHLGNKELMEYVAMAKMPQKYAKDARVRDYQGINMFIMFIDTKEQEQKAREFLREFTFIRQTGYRAYDVLFTSSSKAEGALAVRRHFGEDHETYAFGDGMNDRTLFSVVDVSIAMGNACDILKEEADHITEDVDKEGVLKALVSLGLVSSSLG</sequence>
<evidence type="ECO:0000313" key="2">
    <source>
        <dbReference type="Proteomes" id="UP001519271"/>
    </source>
</evidence>
<gene>
    <name evidence="1" type="ORF">J2Z34_003332</name>
</gene>
<dbReference type="NCBIfam" id="TIGR00099">
    <property type="entry name" value="Cof-subfamily"/>
    <property type="match status" value="1"/>
</dbReference>
<dbReference type="Gene3D" id="3.30.1240.10">
    <property type="match status" value="1"/>
</dbReference>
<dbReference type="PANTHER" id="PTHR10000:SF25">
    <property type="entry name" value="PHOSPHATASE YKRA-RELATED"/>
    <property type="match status" value="1"/>
</dbReference>
<dbReference type="SFLD" id="SFLDG01140">
    <property type="entry name" value="C2.B:_Phosphomannomutase_and_P"/>
    <property type="match status" value="1"/>
</dbReference>
<reference evidence="1 2" key="1">
    <citation type="submission" date="2021-03" db="EMBL/GenBank/DDBJ databases">
        <title>Genomic Encyclopedia of Type Strains, Phase IV (KMG-IV): sequencing the most valuable type-strain genomes for metagenomic binning, comparative biology and taxonomic classification.</title>
        <authorList>
            <person name="Goeker M."/>
        </authorList>
    </citation>
    <scope>NUCLEOTIDE SEQUENCE [LARGE SCALE GENOMIC DNA]</scope>
    <source>
        <strain evidence="1 2">DSM 6139</strain>
    </source>
</reference>
<dbReference type="SFLD" id="SFLDS00003">
    <property type="entry name" value="Haloacid_Dehalogenase"/>
    <property type="match status" value="1"/>
</dbReference>
<dbReference type="PANTHER" id="PTHR10000">
    <property type="entry name" value="PHOSPHOSERINE PHOSPHATASE"/>
    <property type="match status" value="1"/>
</dbReference>
<protein>
    <submittedName>
        <fullName evidence="1">Cof subfamily protein (Haloacid dehalogenase superfamily)</fullName>
    </submittedName>
</protein>
<dbReference type="NCBIfam" id="TIGR01484">
    <property type="entry name" value="HAD-SF-IIB"/>
    <property type="match status" value="1"/>
</dbReference>
<dbReference type="SUPFAM" id="SSF56784">
    <property type="entry name" value="HAD-like"/>
    <property type="match status" value="1"/>
</dbReference>